<evidence type="ECO:0000313" key="2">
    <source>
        <dbReference type="Proteomes" id="UP000658258"/>
    </source>
</evidence>
<gene>
    <name evidence="1" type="ORF">GCM10011340_36010</name>
</gene>
<evidence type="ECO:0008006" key="3">
    <source>
        <dbReference type="Google" id="ProtNLM"/>
    </source>
</evidence>
<dbReference type="NCBIfam" id="TIGR03696">
    <property type="entry name" value="Rhs_assc_core"/>
    <property type="match status" value="1"/>
</dbReference>
<name>A0ABQ3IC45_9BACT</name>
<dbReference type="EMBL" id="BNAG01000007">
    <property type="protein sequence ID" value="GHE75958.1"/>
    <property type="molecule type" value="Genomic_DNA"/>
</dbReference>
<dbReference type="RefSeq" id="WP_189631712.1">
    <property type="nucleotide sequence ID" value="NZ_BNAG01000007.1"/>
</dbReference>
<dbReference type="PANTHER" id="PTHR32305:SF15">
    <property type="entry name" value="PROTEIN RHSA-RELATED"/>
    <property type="match status" value="1"/>
</dbReference>
<dbReference type="PANTHER" id="PTHR32305">
    <property type="match status" value="1"/>
</dbReference>
<dbReference type="SUPFAM" id="SSF53474">
    <property type="entry name" value="alpha/beta-Hydrolases"/>
    <property type="match status" value="1"/>
</dbReference>
<dbReference type="Proteomes" id="UP000658258">
    <property type="component" value="Unassembled WGS sequence"/>
</dbReference>
<keyword evidence="2" id="KW-1185">Reference proteome</keyword>
<dbReference type="InterPro" id="IPR050708">
    <property type="entry name" value="T6SS_VgrG/RHS"/>
</dbReference>
<protein>
    <recommendedName>
        <fullName evidence="3">RHS repeat-associated core domain-containing protein</fullName>
    </recommendedName>
</protein>
<accession>A0ABQ3IC45</accession>
<dbReference type="Gene3D" id="2.180.10.10">
    <property type="entry name" value="RHS repeat-associated core"/>
    <property type="match status" value="1"/>
</dbReference>
<dbReference type="InterPro" id="IPR029058">
    <property type="entry name" value="AB_hydrolase_fold"/>
</dbReference>
<reference evidence="2" key="1">
    <citation type="journal article" date="2019" name="Int. J. Syst. Evol. Microbiol.">
        <title>The Global Catalogue of Microorganisms (GCM) 10K type strain sequencing project: providing services to taxonomists for standard genome sequencing and annotation.</title>
        <authorList>
            <consortium name="The Broad Institute Genomics Platform"/>
            <consortium name="The Broad Institute Genome Sequencing Center for Infectious Disease"/>
            <person name="Wu L."/>
            <person name="Ma J."/>
        </authorList>
    </citation>
    <scope>NUCLEOTIDE SEQUENCE [LARGE SCALE GENOMIC DNA]</scope>
    <source>
        <strain evidence="2">CGMCC 1.15111</strain>
    </source>
</reference>
<comment type="caution">
    <text evidence="1">The sequence shown here is derived from an EMBL/GenBank/DDBJ whole genome shotgun (WGS) entry which is preliminary data.</text>
</comment>
<proteinExistence type="predicted"/>
<evidence type="ECO:0000313" key="1">
    <source>
        <dbReference type="EMBL" id="GHE75958.1"/>
    </source>
</evidence>
<dbReference type="InterPro" id="IPR022385">
    <property type="entry name" value="Rhs_assc_core"/>
</dbReference>
<organism evidence="1 2">
    <name type="scientific">Roseivirga thermotolerans</name>
    <dbReference type="NCBI Taxonomy" id="1758176"/>
    <lineage>
        <taxon>Bacteria</taxon>
        <taxon>Pseudomonadati</taxon>
        <taxon>Bacteroidota</taxon>
        <taxon>Cytophagia</taxon>
        <taxon>Cytophagales</taxon>
        <taxon>Roseivirgaceae</taxon>
        <taxon>Roseivirga</taxon>
    </lineage>
</organism>
<sequence>MIEQAGFIYLYLSNESNTSHDVYFDDLRITHTKGQILQEDHYYPFGLGIAALSSTAPLSKPNSFMYNGKEFDGDLDLGMYNYGTRLYDPTIGRWNGVDAYAEKYGSLSPYHFAGNTPTNAFDVDGNLFVFANGFMPSHYWAGIQPQRISTFSRTGRLTYLGPNPSYSRYAPDRGFYEGGPRNNGQQFQEDYWNVIGEFYTSTYGEMGETVLYTNGSHTPKSTASARFKSGQKAGQDLISQLDNKSISLNPGETIKIIGHSKGAAYAAGIATELAKHEKYGDLLEFVHYISPHQPGGFSHPGGIPGMQFSTFTDIVSSLYHLGRLGDNNVIAWLQKLVSGNTGMEKIDGISDDDYHTRGGYDSPYKGHEVDTWISYFRGLGINVNVIGGN</sequence>